<evidence type="ECO:0000256" key="1">
    <source>
        <dbReference type="ARBA" id="ARBA00004496"/>
    </source>
</evidence>
<dbReference type="GO" id="GO:0005737">
    <property type="term" value="C:cytoplasm"/>
    <property type="evidence" value="ECO:0007669"/>
    <property type="project" value="UniProtKB-SubCell"/>
</dbReference>
<dbReference type="EnsemblMetazoa" id="GBRI024878-RA">
    <property type="protein sequence ID" value="GBRI024878-PA"/>
    <property type="gene ID" value="GBRI024878"/>
</dbReference>
<dbReference type="GO" id="GO:0005096">
    <property type="term" value="F:GTPase activator activity"/>
    <property type="evidence" value="ECO:0007669"/>
    <property type="project" value="UniProtKB-KW"/>
</dbReference>
<dbReference type="InterPro" id="IPR026147">
    <property type="entry name" value="Rab3GAP1_conserved"/>
</dbReference>
<reference evidence="10" key="1">
    <citation type="submission" date="2014-03" db="EMBL/GenBank/DDBJ databases">
        <authorList>
            <person name="Aksoy S."/>
            <person name="Warren W."/>
            <person name="Wilson R.K."/>
        </authorList>
    </citation>
    <scope>NUCLEOTIDE SEQUENCE [LARGE SCALE GENOMIC DNA]</scope>
    <source>
        <strain evidence="10">IAEA</strain>
    </source>
</reference>
<keyword evidence="6" id="KW-0812">Transmembrane</keyword>
<dbReference type="STRING" id="37001.A0A1A9WMC7"/>
<dbReference type="Pfam" id="PF13890">
    <property type="entry name" value="Rab3-GTPase_cat"/>
    <property type="match status" value="1"/>
</dbReference>
<keyword evidence="6" id="KW-0472">Membrane</keyword>
<evidence type="ECO:0000256" key="6">
    <source>
        <dbReference type="SAM" id="Phobius"/>
    </source>
</evidence>
<proteinExistence type="inferred from homology"/>
<evidence type="ECO:0000313" key="10">
    <source>
        <dbReference type="Proteomes" id="UP000091820"/>
    </source>
</evidence>
<feature type="domain" description="Rab3GAP catalytic subunit conserved" evidence="8">
    <location>
        <begin position="101"/>
        <end position="249"/>
    </location>
</feature>
<evidence type="ECO:0000256" key="3">
    <source>
        <dbReference type="ARBA" id="ARBA00015817"/>
    </source>
</evidence>
<dbReference type="Proteomes" id="UP000091820">
    <property type="component" value="Unassembled WGS sequence"/>
</dbReference>
<dbReference type="VEuPathDB" id="VectorBase:GBRI024878"/>
<evidence type="ECO:0000256" key="7">
    <source>
        <dbReference type="SAM" id="SignalP"/>
    </source>
</evidence>
<dbReference type="PANTHER" id="PTHR21422:SF9">
    <property type="entry name" value="RAB3 GTPASE-ACTIVATING PROTEIN CATALYTIC SUBUNIT"/>
    <property type="match status" value="1"/>
</dbReference>
<organism evidence="9 10">
    <name type="scientific">Glossina brevipalpis</name>
    <dbReference type="NCBI Taxonomy" id="37001"/>
    <lineage>
        <taxon>Eukaryota</taxon>
        <taxon>Metazoa</taxon>
        <taxon>Ecdysozoa</taxon>
        <taxon>Arthropoda</taxon>
        <taxon>Hexapoda</taxon>
        <taxon>Insecta</taxon>
        <taxon>Pterygota</taxon>
        <taxon>Neoptera</taxon>
        <taxon>Endopterygota</taxon>
        <taxon>Diptera</taxon>
        <taxon>Brachycera</taxon>
        <taxon>Muscomorpha</taxon>
        <taxon>Hippoboscoidea</taxon>
        <taxon>Glossinidae</taxon>
        <taxon>Glossina</taxon>
    </lineage>
</organism>
<comment type="subcellular location">
    <subcellularLocation>
        <location evidence="1">Cytoplasm</location>
    </subcellularLocation>
</comment>
<evidence type="ECO:0000313" key="9">
    <source>
        <dbReference type="EnsemblMetazoa" id="GBRI024878-PA"/>
    </source>
</evidence>
<dbReference type="AlphaFoldDB" id="A0A1A9WMC7"/>
<feature type="transmembrane region" description="Helical" evidence="6">
    <location>
        <begin position="489"/>
        <end position="514"/>
    </location>
</feature>
<evidence type="ECO:0000256" key="2">
    <source>
        <dbReference type="ARBA" id="ARBA00008856"/>
    </source>
</evidence>
<dbReference type="PANTHER" id="PTHR21422">
    <property type="entry name" value="RAB3 GTPASE-ACTIVATING PROTEIN CATALYTIC SUBUNIT"/>
    <property type="match status" value="1"/>
</dbReference>
<keyword evidence="5" id="KW-0963">Cytoplasm</keyword>
<evidence type="ECO:0000259" key="8">
    <source>
        <dbReference type="Pfam" id="PF13890"/>
    </source>
</evidence>
<comment type="similarity">
    <text evidence="2">Belongs to the Rab3-GAP catalytic subunit family.</text>
</comment>
<evidence type="ECO:0000256" key="4">
    <source>
        <dbReference type="ARBA" id="ARBA00022468"/>
    </source>
</evidence>
<sequence>MIMMVVLMAFEVSLGFPDTKTCLLHQKLQMLNVCIERRLEREFKAHRQTKDYIPENDLNLSDSLNDEDEFYDCLDHEERETAGDAENVLLSKCTETEKVANKPEGRLKRLGNLKLLDADEYLYIPITQELVPKTEDQFLDDSEDILNLGSSSDVVRQKMSSSLQSDMDAFKAANPLAKLEDFIRWYSPVDWTESTDEDAQKTYKLSARMSAPGNIWQELWEHSKPIPAYKQKRLFDDTNEGFKVLTYLETRNLSEVYQLTVVPLLHSSILKLKNIFSNSDTLDIFEQSVNETLADLCRLSRDIESVKIKDSVIDSFPNIEPILMQIEKLELQFYQFKCFESLVSTPTTIKMNKVKTYFKEMMENNGCYNIREYDGKLSEQTGSSQTLFDILSSGFEQKLNQEPISKEYVIRLGNDFTDTNGRTELSDMPQFLRGIVAGVFCCRLREFGLCLRSNTNNQIFLIITFYFYYKCDRSCDRSKFKYDITVPHILIRINLLLVMISATNTLITACAVLIKRRDEHIN</sequence>
<evidence type="ECO:0000256" key="5">
    <source>
        <dbReference type="ARBA" id="ARBA00022490"/>
    </source>
</evidence>
<keyword evidence="10" id="KW-1185">Reference proteome</keyword>
<keyword evidence="7" id="KW-0732">Signal</keyword>
<name>A0A1A9WMC7_9MUSC</name>
<keyword evidence="4" id="KW-0343">GTPase activation</keyword>
<keyword evidence="6" id="KW-1133">Transmembrane helix</keyword>
<dbReference type="InterPro" id="IPR045700">
    <property type="entry name" value="Rab3GAP1"/>
</dbReference>
<feature type="chain" id="PRO_5013198581" description="Rab3 GTPase-activating protein catalytic subunit" evidence="7">
    <location>
        <begin position="16"/>
        <end position="522"/>
    </location>
</feature>
<feature type="signal peptide" evidence="7">
    <location>
        <begin position="1"/>
        <end position="15"/>
    </location>
</feature>
<reference evidence="9" key="2">
    <citation type="submission" date="2020-05" db="UniProtKB">
        <authorList>
            <consortium name="EnsemblMetazoa"/>
        </authorList>
    </citation>
    <scope>IDENTIFICATION</scope>
    <source>
        <strain evidence="9">IAEA</strain>
    </source>
</reference>
<accession>A0A1A9WMC7</accession>
<protein>
    <recommendedName>
        <fullName evidence="3">Rab3 GTPase-activating protein catalytic subunit</fullName>
    </recommendedName>
</protein>